<dbReference type="InterPro" id="IPR036869">
    <property type="entry name" value="J_dom_sf"/>
</dbReference>
<keyword evidence="6" id="KW-1185">Reference proteome</keyword>
<dbReference type="PROSITE" id="PS50005">
    <property type="entry name" value="TPR"/>
    <property type="match status" value="1"/>
</dbReference>
<dbReference type="Pfam" id="PF00226">
    <property type="entry name" value="DnaJ"/>
    <property type="match status" value="1"/>
</dbReference>
<keyword evidence="2" id="KW-0802">TPR repeat</keyword>
<feature type="region of interest" description="Disordered" evidence="3">
    <location>
        <begin position="62"/>
        <end position="81"/>
    </location>
</feature>
<accession>A0A8J6M2X4</accession>
<feature type="domain" description="J" evidence="4">
    <location>
        <begin position="3"/>
        <end position="72"/>
    </location>
</feature>
<evidence type="ECO:0000256" key="3">
    <source>
        <dbReference type="SAM" id="MobiDB-lite"/>
    </source>
</evidence>
<comment type="caution">
    <text evidence="5">The sequence shown here is derived from an EMBL/GenBank/DDBJ whole genome shotgun (WGS) entry which is preliminary data.</text>
</comment>
<dbReference type="PROSITE" id="PS50076">
    <property type="entry name" value="DNAJ_2"/>
    <property type="match status" value="1"/>
</dbReference>
<dbReference type="SMART" id="SM00271">
    <property type="entry name" value="DnaJ"/>
    <property type="match status" value="1"/>
</dbReference>
<dbReference type="Proteomes" id="UP000628736">
    <property type="component" value="Unassembled WGS sequence"/>
</dbReference>
<dbReference type="Gene3D" id="1.10.287.110">
    <property type="entry name" value="DnaJ domain"/>
    <property type="match status" value="1"/>
</dbReference>
<dbReference type="SUPFAM" id="SSF48452">
    <property type="entry name" value="TPR-like"/>
    <property type="match status" value="1"/>
</dbReference>
<evidence type="ECO:0000256" key="2">
    <source>
        <dbReference type="PROSITE-ProRule" id="PRU00339"/>
    </source>
</evidence>
<dbReference type="GO" id="GO:0006260">
    <property type="term" value="P:DNA replication"/>
    <property type="evidence" value="ECO:0007669"/>
    <property type="project" value="UniProtKB-KW"/>
</dbReference>
<evidence type="ECO:0000259" key="4">
    <source>
        <dbReference type="PROSITE" id="PS50076"/>
    </source>
</evidence>
<dbReference type="InterPro" id="IPR019734">
    <property type="entry name" value="TPR_rpt"/>
</dbReference>
<feature type="repeat" description="TPR" evidence="2">
    <location>
        <begin position="116"/>
        <end position="149"/>
    </location>
</feature>
<evidence type="ECO:0000313" key="5">
    <source>
        <dbReference type="EMBL" id="MBC5722345.1"/>
    </source>
</evidence>
<dbReference type="CDD" id="cd06257">
    <property type="entry name" value="DnaJ"/>
    <property type="match status" value="1"/>
</dbReference>
<proteinExistence type="predicted"/>
<dbReference type="InterPro" id="IPR001623">
    <property type="entry name" value="DnaJ_domain"/>
</dbReference>
<feature type="compositionally biased region" description="Low complexity" evidence="3">
    <location>
        <begin position="69"/>
        <end position="81"/>
    </location>
</feature>
<evidence type="ECO:0000256" key="1">
    <source>
        <dbReference type="ARBA" id="ARBA00022705"/>
    </source>
</evidence>
<dbReference type="RefSeq" id="WP_186852517.1">
    <property type="nucleotide sequence ID" value="NZ_JACOPO010000003.1"/>
</dbReference>
<evidence type="ECO:0000313" key="6">
    <source>
        <dbReference type="Proteomes" id="UP000628736"/>
    </source>
</evidence>
<keyword evidence="1" id="KW-0235">DNA replication</keyword>
<dbReference type="EMBL" id="JACOPO010000003">
    <property type="protein sequence ID" value="MBC5722345.1"/>
    <property type="molecule type" value="Genomic_DNA"/>
</dbReference>
<sequence>MRDPYSVLGVDQNASDEEIKKAYRELARKYHPDNYQNNPLADLAEEKMKEINEAYDAITKSRAGGGGYQQSSGSYSQQRSYGGSANPTFAQIRNLINAGDLQTAERLLLEVPQKNGEWYFLSGSIAYRKGWLDEAMQNYSMAVQMEPNNMEYRQALSIMQRGNVGYRPYGYTNTVDGMDCCTSMLCLNCLCGGGHC</sequence>
<gene>
    <name evidence="5" type="ORF">H8S11_05930</name>
</gene>
<dbReference type="PRINTS" id="PR00625">
    <property type="entry name" value="JDOMAIN"/>
</dbReference>
<dbReference type="PANTHER" id="PTHR24074">
    <property type="entry name" value="CO-CHAPERONE PROTEIN DJLA"/>
    <property type="match status" value="1"/>
</dbReference>
<organism evidence="5 6">
    <name type="scientific">Flintibacter hominis</name>
    <dbReference type="NCBI Taxonomy" id="2763048"/>
    <lineage>
        <taxon>Bacteria</taxon>
        <taxon>Bacillati</taxon>
        <taxon>Bacillota</taxon>
        <taxon>Clostridia</taxon>
        <taxon>Eubacteriales</taxon>
        <taxon>Flintibacter</taxon>
    </lineage>
</organism>
<dbReference type="InterPro" id="IPR050817">
    <property type="entry name" value="DjlA_DnaK_co-chaperone"/>
</dbReference>
<dbReference type="Gene3D" id="1.25.40.10">
    <property type="entry name" value="Tetratricopeptide repeat domain"/>
    <property type="match status" value="1"/>
</dbReference>
<reference evidence="5" key="1">
    <citation type="submission" date="2020-08" db="EMBL/GenBank/DDBJ databases">
        <title>Genome public.</title>
        <authorList>
            <person name="Liu C."/>
            <person name="Sun Q."/>
        </authorList>
    </citation>
    <scope>NUCLEOTIDE SEQUENCE</scope>
    <source>
        <strain evidence="5">NSJ-23</strain>
    </source>
</reference>
<protein>
    <submittedName>
        <fullName evidence="5">J domain-containing protein</fullName>
    </submittedName>
</protein>
<name>A0A8J6M2X4_9FIRM</name>
<dbReference type="InterPro" id="IPR011990">
    <property type="entry name" value="TPR-like_helical_dom_sf"/>
</dbReference>
<dbReference type="SUPFAM" id="SSF46565">
    <property type="entry name" value="Chaperone J-domain"/>
    <property type="match status" value="1"/>
</dbReference>
<dbReference type="AlphaFoldDB" id="A0A8J6M2X4"/>